<feature type="region of interest" description="Disordered" evidence="1">
    <location>
        <begin position="38"/>
        <end position="57"/>
    </location>
</feature>
<dbReference type="SUPFAM" id="SSF51126">
    <property type="entry name" value="Pectin lyase-like"/>
    <property type="match status" value="3"/>
</dbReference>
<protein>
    <submittedName>
        <fullName evidence="4">Right-handed parallel beta-helix repeat-containing protein</fullName>
    </submittedName>
</protein>
<comment type="caution">
    <text evidence="4">The sequence shown here is derived from an EMBL/GenBank/DDBJ whole genome shotgun (WGS) entry which is preliminary data.</text>
</comment>
<evidence type="ECO:0000256" key="1">
    <source>
        <dbReference type="SAM" id="MobiDB-lite"/>
    </source>
</evidence>
<dbReference type="Proteomes" id="UP001610104">
    <property type="component" value="Unassembled WGS sequence"/>
</dbReference>
<dbReference type="InterPro" id="IPR011050">
    <property type="entry name" value="Pectin_lyase_fold/virulence"/>
</dbReference>
<feature type="signal peptide" evidence="2">
    <location>
        <begin position="1"/>
        <end position="22"/>
    </location>
</feature>
<organism evidence="4 5">
    <name type="scientific">Gaetbulibacter aquiaggeris</name>
    <dbReference type="NCBI Taxonomy" id="1735373"/>
    <lineage>
        <taxon>Bacteria</taxon>
        <taxon>Pseudomonadati</taxon>
        <taxon>Bacteroidota</taxon>
        <taxon>Flavobacteriia</taxon>
        <taxon>Flavobacteriales</taxon>
        <taxon>Flavobacteriaceae</taxon>
        <taxon>Gaetbulibacter</taxon>
    </lineage>
</organism>
<reference evidence="4 5" key="1">
    <citation type="submission" date="2024-02" db="EMBL/GenBank/DDBJ databases">
        <title>A Gaetbulibacter species isolated from tidal flats and genomic insights of their niches.</title>
        <authorList>
            <person name="Ye Y."/>
        </authorList>
    </citation>
    <scope>NUCLEOTIDE SEQUENCE [LARGE SCALE GENOMIC DNA]</scope>
    <source>
        <strain evidence="4 5">KEM-8</strain>
    </source>
</reference>
<feature type="chain" id="PRO_5046795183" evidence="2">
    <location>
        <begin position="23"/>
        <end position="657"/>
    </location>
</feature>
<accession>A0ABW7MRM9</accession>
<dbReference type="InterPro" id="IPR012334">
    <property type="entry name" value="Pectin_lyas_fold"/>
</dbReference>
<dbReference type="RefSeq" id="WP_395438484.1">
    <property type="nucleotide sequence ID" value="NZ_JBAWKC010000003.1"/>
</dbReference>
<proteinExistence type="predicted"/>
<dbReference type="SMART" id="SM00710">
    <property type="entry name" value="PbH1"/>
    <property type="match status" value="9"/>
</dbReference>
<keyword evidence="5" id="KW-1185">Reference proteome</keyword>
<name>A0ABW7MRM9_9FLAO</name>
<feature type="domain" description="Periplasmic copper-binding protein NosD beta helix" evidence="3">
    <location>
        <begin position="376"/>
        <end position="540"/>
    </location>
</feature>
<evidence type="ECO:0000313" key="5">
    <source>
        <dbReference type="Proteomes" id="UP001610104"/>
    </source>
</evidence>
<dbReference type="InterPro" id="IPR007742">
    <property type="entry name" value="NosD_dom"/>
</dbReference>
<keyword evidence="2" id="KW-0732">Signal</keyword>
<dbReference type="EMBL" id="JBAWKC010000003">
    <property type="protein sequence ID" value="MFH6769245.1"/>
    <property type="molecule type" value="Genomic_DNA"/>
</dbReference>
<dbReference type="PROSITE" id="PS51257">
    <property type="entry name" value="PROKAR_LIPOPROTEIN"/>
    <property type="match status" value="1"/>
</dbReference>
<dbReference type="Gene3D" id="2.160.20.10">
    <property type="entry name" value="Single-stranded right-handed beta-helix, Pectin lyase-like"/>
    <property type="match status" value="2"/>
</dbReference>
<sequence>MKTVVNPMLFVFLLMLSTVSCNNEEIFVEDLVEVIDDTPADPDAPAEDTNSETNNVTTPCDFTLNAVQPGDNVIINCLMDLGGQTITLPSNVTIIYEGGDIINGSLNFSDNSIISGELLNSTVILGGANPQIKDAVFNFDPKRWGIVEGETTSEIALRNNNILEKIMFTVKDLGVSTFKIDKLDAYFEVSKLTSTTTNQNFYAMIECVNIPSDFNLEMTDNTILRVFPTTRVGSATLLGIFEASNVTIKGGVLYGDRDLRQYSGPNVEDGSHLLTIRSGSNVILDGIKFTMGSIGGLNINSQGFSFNPDYDPTKNVTVKNCVFDKIRMISLALTDGRDILIENNEFIDTAQSTQNSDGGVVGYAIDMEPVRDRDSNGELRYYQRVQDITIRGNKERGSRIGAFTIYAGDNIIIENNDFENVVSYSYASNSKIRNNTFTAGDGSNGTAILAAGFGETVFNNEVSGNEISGYSTGVTVYNGKLKIFDNIMTNNFRGVVMDNVDDMEVYSNIINSNLSNSNGFTFQITRANNINIYDNEVNVVGLHIRAVDLNQNFDDQNNNILFDNNQFISSAVTQFSKSTGLTLRNNLFKGRVQISNSNKLEFESNTIISPDGHGIAIGDTSNNIIIRNNDISRPTNFECIYDKDNTQNLGISNNTCD</sequence>
<evidence type="ECO:0000256" key="2">
    <source>
        <dbReference type="SAM" id="SignalP"/>
    </source>
</evidence>
<evidence type="ECO:0000313" key="4">
    <source>
        <dbReference type="EMBL" id="MFH6769245.1"/>
    </source>
</evidence>
<gene>
    <name evidence="4" type="ORF">V8G56_10895</name>
</gene>
<dbReference type="Pfam" id="PF05048">
    <property type="entry name" value="NosD"/>
    <property type="match status" value="1"/>
</dbReference>
<feature type="compositionally biased region" description="Acidic residues" evidence="1">
    <location>
        <begin position="38"/>
        <end position="50"/>
    </location>
</feature>
<evidence type="ECO:0000259" key="3">
    <source>
        <dbReference type="Pfam" id="PF05048"/>
    </source>
</evidence>
<dbReference type="InterPro" id="IPR006626">
    <property type="entry name" value="PbH1"/>
</dbReference>